<comment type="caution">
    <text evidence="4">The sequence shown here is derived from an EMBL/GenBank/DDBJ whole genome shotgun (WGS) entry which is preliminary data.</text>
</comment>
<accession>A0A942TEL4</accession>
<reference evidence="4 5" key="1">
    <citation type="submission" date="2021-05" db="EMBL/GenBank/DDBJ databases">
        <title>Novel Bacillus species.</title>
        <authorList>
            <person name="Liu G."/>
        </authorList>
    </citation>
    <scope>NUCLEOTIDE SEQUENCE [LARGE SCALE GENOMIC DNA]</scope>
    <source>
        <strain evidence="5">FJAT-49780</strain>
    </source>
</reference>
<protein>
    <submittedName>
        <fullName evidence="4">Tetratricopeptide repeat protein</fullName>
    </submittedName>
</protein>
<name>A0A942TEL4_9BACI</name>
<dbReference type="AlphaFoldDB" id="A0A942TEL4"/>
<dbReference type="PROSITE" id="PS50005">
    <property type="entry name" value="TPR"/>
    <property type="match status" value="2"/>
</dbReference>
<dbReference type="PANTHER" id="PTHR45586:SF1">
    <property type="entry name" value="LIPOPOLYSACCHARIDE ASSEMBLY PROTEIN B"/>
    <property type="match status" value="1"/>
</dbReference>
<dbReference type="InterPro" id="IPR019734">
    <property type="entry name" value="TPR_rpt"/>
</dbReference>
<keyword evidence="2 3" id="KW-0802">TPR repeat</keyword>
<evidence type="ECO:0000313" key="5">
    <source>
        <dbReference type="Proteomes" id="UP000681414"/>
    </source>
</evidence>
<evidence type="ECO:0000313" key="4">
    <source>
        <dbReference type="EMBL" id="MBS4195403.1"/>
    </source>
</evidence>
<dbReference type="SMART" id="SM00028">
    <property type="entry name" value="TPR"/>
    <property type="match status" value="3"/>
</dbReference>
<gene>
    <name evidence="4" type="ORF">KHA97_10085</name>
</gene>
<dbReference type="Proteomes" id="UP000681414">
    <property type="component" value="Unassembled WGS sequence"/>
</dbReference>
<evidence type="ECO:0000256" key="1">
    <source>
        <dbReference type="ARBA" id="ARBA00022737"/>
    </source>
</evidence>
<dbReference type="PANTHER" id="PTHR45586">
    <property type="entry name" value="TPR REPEAT-CONTAINING PROTEIN PA4667"/>
    <property type="match status" value="1"/>
</dbReference>
<keyword evidence="5" id="KW-1185">Reference proteome</keyword>
<proteinExistence type="predicted"/>
<dbReference type="RefSeq" id="WP_213124623.1">
    <property type="nucleotide sequence ID" value="NZ_JAGYPG010000002.1"/>
</dbReference>
<evidence type="ECO:0000256" key="3">
    <source>
        <dbReference type="PROSITE-ProRule" id="PRU00339"/>
    </source>
</evidence>
<dbReference type="InterPro" id="IPR011990">
    <property type="entry name" value="TPR-like_helical_dom_sf"/>
</dbReference>
<dbReference type="InterPro" id="IPR051012">
    <property type="entry name" value="CellSynth/LPSAsmb/PSIAsmb"/>
</dbReference>
<keyword evidence="1" id="KW-0677">Repeat</keyword>
<organism evidence="4 5">
    <name type="scientific">Lederbergia citri</name>
    <dbReference type="NCBI Taxonomy" id="2833580"/>
    <lineage>
        <taxon>Bacteria</taxon>
        <taxon>Bacillati</taxon>
        <taxon>Bacillota</taxon>
        <taxon>Bacilli</taxon>
        <taxon>Bacillales</taxon>
        <taxon>Bacillaceae</taxon>
        <taxon>Lederbergia</taxon>
    </lineage>
</organism>
<dbReference type="Pfam" id="PF13432">
    <property type="entry name" value="TPR_16"/>
    <property type="match status" value="1"/>
</dbReference>
<dbReference type="Pfam" id="PF13181">
    <property type="entry name" value="TPR_8"/>
    <property type="match status" value="1"/>
</dbReference>
<feature type="repeat" description="TPR" evidence="3">
    <location>
        <begin position="20"/>
        <end position="53"/>
    </location>
</feature>
<feature type="repeat" description="TPR" evidence="3">
    <location>
        <begin position="186"/>
        <end position="219"/>
    </location>
</feature>
<dbReference type="SUPFAM" id="SSF48452">
    <property type="entry name" value="TPR-like"/>
    <property type="match status" value="2"/>
</dbReference>
<sequence length="503" mass="58622">MKDSKARFEKAKIFPFIPTGEYYYNKGLKAYDRFDINKAKKYLKRALELEPGEAMIACQLAIVYTDAGEYSESNKLLFMILNELDEGMTECHYFIANNFAHLGMFTDAFKHAQMYLEVDEIGEFSIEAEELMHLIGLEDDDNLDSLVEQDEMIDQLETSRLLLERGEFIEAVKMLEDTIEGYPEFWPAYNNLALAYFYEGDTGKAAGILEKVLENNPGNLHALCNLAVFLYYERETDQLNELLTALDKVQPMLFEHRYKLGATFALTGKNEQAYFWLRQIQKYGYDGDEGFHYWLAKAAYFTGNNKVANQAWETLIKMNPEQAKIEPWNVKDHPDPRNSEDDAAVLKMIRSERLEERLYGIFLMSLSTHIKEILSHPDFKRLEDFSFSEKLYLAHILKDRLKASIPEEKFIEKCHEVAIILYERFKEAGLHTRNILLQWFSFYKQGLGEKVPMENANALAAATEYIWHKQSHNKKTQKIIAEEYGISQATLRKYIKVVEEVWQ</sequence>
<evidence type="ECO:0000256" key="2">
    <source>
        <dbReference type="ARBA" id="ARBA00022803"/>
    </source>
</evidence>
<dbReference type="Gene3D" id="1.25.40.10">
    <property type="entry name" value="Tetratricopeptide repeat domain"/>
    <property type="match status" value="2"/>
</dbReference>
<dbReference type="EMBL" id="JAGYPG010000002">
    <property type="protein sequence ID" value="MBS4195403.1"/>
    <property type="molecule type" value="Genomic_DNA"/>
</dbReference>